<organism evidence="2 3">
    <name type="scientific">Rhodococcus zopfii</name>
    <dbReference type="NCBI Taxonomy" id="43772"/>
    <lineage>
        <taxon>Bacteria</taxon>
        <taxon>Bacillati</taxon>
        <taxon>Actinomycetota</taxon>
        <taxon>Actinomycetes</taxon>
        <taxon>Mycobacteriales</taxon>
        <taxon>Nocardiaceae</taxon>
        <taxon>Rhodococcus</taxon>
    </lineage>
</organism>
<dbReference type="CDD" id="cd07247">
    <property type="entry name" value="SgaA_N_like"/>
    <property type="match status" value="1"/>
</dbReference>
<dbReference type="InterPro" id="IPR052164">
    <property type="entry name" value="Anthracycline_SecMetBiosynth"/>
</dbReference>
<evidence type="ECO:0000313" key="2">
    <source>
        <dbReference type="EMBL" id="MDV2475721.1"/>
    </source>
</evidence>
<keyword evidence="3" id="KW-1185">Reference proteome</keyword>
<dbReference type="Gene3D" id="3.10.180.10">
    <property type="entry name" value="2,3-Dihydroxybiphenyl 1,2-Dioxygenase, domain 1"/>
    <property type="match status" value="1"/>
</dbReference>
<dbReference type="Proteomes" id="UP001275440">
    <property type="component" value="Unassembled WGS sequence"/>
</dbReference>
<dbReference type="PROSITE" id="PS51819">
    <property type="entry name" value="VOC"/>
    <property type="match status" value="1"/>
</dbReference>
<dbReference type="InterPro" id="IPR053863">
    <property type="entry name" value="Glyoxy/Ble-like_N"/>
</dbReference>
<accession>A0ABU3WP20</accession>
<dbReference type="RefSeq" id="WP_371304945.1">
    <property type="nucleotide sequence ID" value="NZ_JAWKJJ010000001.1"/>
</dbReference>
<dbReference type="InterPro" id="IPR037523">
    <property type="entry name" value="VOC_core"/>
</dbReference>
<comment type="caution">
    <text evidence="2">The sequence shown here is derived from an EMBL/GenBank/DDBJ whole genome shotgun (WGS) entry which is preliminary data.</text>
</comment>
<dbReference type="Pfam" id="PF22677">
    <property type="entry name" value="Ble-like_N"/>
    <property type="match status" value="1"/>
</dbReference>
<sequence>MSGKVVHFEIPFDDGDRARSFYRDAFGWRINEMPEMDYTIVVTGPVDDTGMSSEPGYIGGGMMQRGEAAAPVVTIDVDSIDDALQKIESLGGKTVAPRSPVGTMGFAAYFRDSEGNLMGLWESAPQG</sequence>
<proteinExistence type="predicted"/>
<evidence type="ECO:0000259" key="1">
    <source>
        <dbReference type="PROSITE" id="PS51819"/>
    </source>
</evidence>
<dbReference type="PANTHER" id="PTHR33993:SF2">
    <property type="entry name" value="VOC DOMAIN-CONTAINING PROTEIN"/>
    <property type="match status" value="1"/>
</dbReference>
<dbReference type="EMBL" id="WBMO01000001">
    <property type="protein sequence ID" value="MDV2475721.1"/>
    <property type="molecule type" value="Genomic_DNA"/>
</dbReference>
<dbReference type="InterPro" id="IPR029068">
    <property type="entry name" value="Glyas_Bleomycin-R_OHBP_Dase"/>
</dbReference>
<reference evidence="2 3" key="1">
    <citation type="submission" date="2019-10" db="EMBL/GenBank/DDBJ databases">
        <title>Draft Genome Assembly of Rhodococcus zopfii DSM44189.</title>
        <authorList>
            <person name="Sutton J.M."/>
            <person name="Akob D.M."/>
            <person name="Bushman T.J."/>
        </authorList>
    </citation>
    <scope>NUCLEOTIDE SEQUENCE [LARGE SCALE GENOMIC DNA]</scope>
    <source>
        <strain evidence="2 3">DSM 44189</strain>
    </source>
</reference>
<dbReference type="SUPFAM" id="SSF54593">
    <property type="entry name" value="Glyoxalase/Bleomycin resistance protein/Dihydroxybiphenyl dioxygenase"/>
    <property type="match status" value="1"/>
</dbReference>
<dbReference type="PANTHER" id="PTHR33993">
    <property type="entry name" value="GLYOXALASE-RELATED"/>
    <property type="match status" value="1"/>
</dbReference>
<evidence type="ECO:0000313" key="3">
    <source>
        <dbReference type="Proteomes" id="UP001275440"/>
    </source>
</evidence>
<protein>
    <submittedName>
        <fullName evidence="2">VOC family protein</fullName>
    </submittedName>
</protein>
<feature type="domain" description="VOC" evidence="1">
    <location>
        <begin position="4"/>
        <end position="123"/>
    </location>
</feature>
<name>A0ABU3WP20_9NOCA</name>
<gene>
    <name evidence="2" type="ORF">F8M49_10650</name>
</gene>